<organism evidence="3 4">
    <name type="scientific">Linnemannia gamsii</name>
    <dbReference type="NCBI Taxonomy" id="64522"/>
    <lineage>
        <taxon>Eukaryota</taxon>
        <taxon>Fungi</taxon>
        <taxon>Fungi incertae sedis</taxon>
        <taxon>Mucoromycota</taxon>
        <taxon>Mortierellomycotina</taxon>
        <taxon>Mortierellomycetes</taxon>
        <taxon>Mortierellales</taxon>
        <taxon>Mortierellaceae</taxon>
        <taxon>Linnemannia</taxon>
    </lineage>
</organism>
<evidence type="ECO:0000313" key="4">
    <source>
        <dbReference type="Proteomes" id="UP001194696"/>
    </source>
</evidence>
<accession>A0ABQ7KAK0</accession>
<feature type="transmembrane region" description="Helical" evidence="2">
    <location>
        <begin position="155"/>
        <end position="173"/>
    </location>
</feature>
<feature type="region of interest" description="Disordered" evidence="1">
    <location>
        <begin position="254"/>
        <end position="273"/>
    </location>
</feature>
<dbReference type="EMBL" id="JAAAIM010000148">
    <property type="protein sequence ID" value="KAG0293642.1"/>
    <property type="molecule type" value="Genomic_DNA"/>
</dbReference>
<gene>
    <name evidence="3" type="ORF">BGZ96_002524</name>
</gene>
<comment type="caution">
    <text evidence="3">The sequence shown here is derived from an EMBL/GenBank/DDBJ whole genome shotgun (WGS) entry which is preliminary data.</text>
</comment>
<dbReference type="Proteomes" id="UP001194696">
    <property type="component" value="Unassembled WGS sequence"/>
</dbReference>
<reference evidence="3 4" key="1">
    <citation type="journal article" date="2020" name="Fungal Divers.">
        <title>Resolving the Mortierellaceae phylogeny through synthesis of multi-gene phylogenetics and phylogenomics.</title>
        <authorList>
            <person name="Vandepol N."/>
            <person name="Liber J."/>
            <person name="Desiro A."/>
            <person name="Na H."/>
            <person name="Kennedy M."/>
            <person name="Barry K."/>
            <person name="Grigoriev I.V."/>
            <person name="Miller A.N."/>
            <person name="O'Donnell K."/>
            <person name="Stajich J.E."/>
            <person name="Bonito G."/>
        </authorList>
    </citation>
    <scope>NUCLEOTIDE SEQUENCE [LARGE SCALE GENOMIC DNA]</scope>
    <source>
        <strain evidence="3 4">AD045</strain>
    </source>
</reference>
<keyword evidence="2" id="KW-1133">Transmembrane helix</keyword>
<sequence length="316" mass="35168">MLGMLRDRRLSVPGDNLKIRVPRPKVINCVFFFLLFGPFLLDLPSVISSGTFLSRSEYVSTNIAIAVHFLTLGGVILIATAIFYFTLNQLTNAIAEYTVPSELTLVHVGVITAGPDGTGGQTFTLSPLPESEKGDEDGWDTSLTKVRHRLISIRNAGTVMLLFYVFIYIIYGITRPMIHQNIVWNVFFCIVFNLDPGTPTIYAYFIFSIVHHVNSGPPALRHVYSIPKPPVIHIPSSRPARPLSDSFLFDLHRSPSDSSRIDPSLWSPSKESKGQPYDLFHLDLEQVLAESQNPNPIAVPSSAVLKNQQSRPRTHA</sequence>
<name>A0ABQ7KAK0_9FUNG</name>
<proteinExistence type="predicted"/>
<keyword evidence="2" id="KW-0812">Transmembrane</keyword>
<feature type="transmembrane region" description="Helical" evidence="2">
    <location>
        <begin position="26"/>
        <end position="43"/>
    </location>
</feature>
<keyword evidence="4" id="KW-1185">Reference proteome</keyword>
<protein>
    <submittedName>
        <fullName evidence="3">Uncharacterized protein</fullName>
    </submittedName>
</protein>
<evidence type="ECO:0000256" key="1">
    <source>
        <dbReference type="SAM" id="MobiDB-lite"/>
    </source>
</evidence>
<keyword evidence="2" id="KW-0472">Membrane</keyword>
<evidence type="ECO:0000256" key="2">
    <source>
        <dbReference type="SAM" id="Phobius"/>
    </source>
</evidence>
<feature type="region of interest" description="Disordered" evidence="1">
    <location>
        <begin position="293"/>
        <end position="316"/>
    </location>
</feature>
<feature type="compositionally biased region" description="Polar residues" evidence="1">
    <location>
        <begin position="304"/>
        <end position="316"/>
    </location>
</feature>
<evidence type="ECO:0000313" key="3">
    <source>
        <dbReference type="EMBL" id="KAG0293642.1"/>
    </source>
</evidence>
<feature type="transmembrane region" description="Helical" evidence="2">
    <location>
        <begin position="63"/>
        <end position="87"/>
    </location>
</feature>